<dbReference type="GO" id="GO:0003676">
    <property type="term" value="F:nucleic acid binding"/>
    <property type="evidence" value="ECO:0007669"/>
    <property type="project" value="InterPro"/>
</dbReference>
<keyword evidence="13" id="KW-1185">Reference proteome</keyword>
<keyword evidence="6" id="KW-0378">Hydrolase</keyword>
<organism evidence="12 13">
    <name type="scientific">Kurthia sibirica</name>
    <dbReference type="NCBI Taxonomy" id="202750"/>
    <lineage>
        <taxon>Bacteria</taxon>
        <taxon>Bacillati</taxon>
        <taxon>Bacillota</taxon>
        <taxon>Bacilli</taxon>
        <taxon>Bacillales</taxon>
        <taxon>Caryophanaceae</taxon>
        <taxon>Kurthia</taxon>
    </lineage>
</organism>
<dbReference type="PROSITE" id="PS51192">
    <property type="entry name" value="HELICASE_ATP_BIND_1"/>
    <property type="match status" value="1"/>
</dbReference>
<dbReference type="InterPro" id="IPR003607">
    <property type="entry name" value="HD/PDEase_dom"/>
</dbReference>
<dbReference type="InterPro" id="IPR006474">
    <property type="entry name" value="Helicase_Cas3_CRISPR-ass_core"/>
</dbReference>
<keyword evidence="9" id="KW-0051">Antiviral defense</keyword>
<evidence type="ECO:0000259" key="11">
    <source>
        <dbReference type="PROSITE" id="PS51643"/>
    </source>
</evidence>
<dbReference type="RefSeq" id="WP_109305037.1">
    <property type="nucleotide sequence ID" value="NZ_BJUF01000003.1"/>
</dbReference>
<evidence type="ECO:0000256" key="7">
    <source>
        <dbReference type="ARBA" id="ARBA00022806"/>
    </source>
</evidence>
<dbReference type="InterPro" id="IPR001650">
    <property type="entry name" value="Helicase_C-like"/>
</dbReference>
<comment type="similarity">
    <text evidence="2">In the central section; belongs to the CRISPR-associated helicase Cas3 family.</text>
</comment>
<evidence type="ECO:0000256" key="4">
    <source>
        <dbReference type="ARBA" id="ARBA00022723"/>
    </source>
</evidence>
<dbReference type="GO" id="GO:0005524">
    <property type="term" value="F:ATP binding"/>
    <property type="evidence" value="ECO:0007669"/>
    <property type="project" value="UniProtKB-KW"/>
</dbReference>
<gene>
    <name evidence="12" type="ORF">DEX24_03625</name>
</gene>
<evidence type="ECO:0000259" key="10">
    <source>
        <dbReference type="PROSITE" id="PS51192"/>
    </source>
</evidence>
<dbReference type="GO" id="GO:0016787">
    <property type="term" value="F:hydrolase activity"/>
    <property type="evidence" value="ECO:0007669"/>
    <property type="project" value="UniProtKB-KW"/>
</dbReference>
<dbReference type="PROSITE" id="PS51643">
    <property type="entry name" value="HD_CAS3"/>
    <property type="match status" value="1"/>
</dbReference>
<dbReference type="InterPro" id="IPR011545">
    <property type="entry name" value="DEAD/DEAH_box_helicase_dom"/>
</dbReference>
<dbReference type="GO" id="GO:0004519">
    <property type="term" value="F:endonuclease activity"/>
    <property type="evidence" value="ECO:0007669"/>
    <property type="project" value="UniProtKB-KW"/>
</dbReference>
<dbReference type="InterPro" id="IPR054712">
    <property type="entry name" value="Cas3-like_dom"/>
</dbReference>
<evidence type="ECO:0000313" key="12">
    <source>
        <dbReference type="EMBL" id="PWI26433.1"/>
    </source>
</evidence>
<dbReference type="InterPro" id="IPR027417">
    <property type="entry name" value="P-loop_NTPase"/>
</dbReference>
<dbReference type="InterPro" id="IPR006483">
    <property type="entry name" value="CRISPR-assoc_Cas3_HD"/>
</dbReference>
<dbReference type="InterPro" id="IPR038257">
    <property type="entry name" value="CRISPR-assoc_Cas3_HD_sf"/>
</dbReference>
<dbReference type="NCBIfam" id="TIGR01596">
    <property type="entry name" value="cas3_HD"/>
    <property type="match status" value="1"/>
</dbReference>
<evidence type="ECO:0000256" key="1">
    <source>
        <dbReference type="ARBA" id="ARBA00006847"/>
    </source>
</evidence>
<dbReference type="Proteomes" id="UP000245938">
    <property type="component" value="Unassembled WGS sequence"/>
</dbReference>
<dbReference type="Gene3D" id="3.40.50.300">
    <property type="entry name" value="P-loop containing nucleotide triphosphate hydrolases"/>
    <property type="match status" value="2"/>
</dbReference>
<evidence type="ECO:0000256" key="3">
    <source>
        <dbReference type="ARBA" id="ARBA00022722"/>
    </source>
</evidence>
<dbReference type="GO" id="GO:0046872">
    <property type="term" value="F:metal ion binding"/>
    <property type="evidence" value="ECO:0007669"/>
    <property type="project" value="UniProtKB-KW"/>
</dbReference>
<keyword evidence="12" id="KW-0255">Endonuclease</keyword>
<dbReference type="InterPro" id="IPR006674">
    <property type="entry name" value="HD_domain"/>
</dbReference>
<dbReference type="Pfam" id="PF00270">
    <property type="entry name" value="DEAD"/>
    <property type="match status" value="1"/>
</dbReference>
<evidence type="ECO:0000256" key="6">
    <source>
        <dbReference type="ARBA" id="ARBA00022801"/>
    </source>
</evidence>
<dbReference type="GO" id="GO:0051607">
    <property type="term" value="P:defense response to virus"/>
    <property type="evidence" value="ECO:0007669"/>
    <property type="project" value="UniProtKB-KW"/>
</dbReference>
<dbReference type="SUPFAM" id="SSF52540">
    <property type="entry name" value="P-loop containing nucleoside triphosphate hydrolases"/>
    <property type="match status" value="1"/>
</dbReference>
<keyword evidence="5" id="KW-0547">Nucleotide-binding</keyword>
<dbReference type="EMBL" id="QFVR01000003">
    <property type="protein sequence ID" value="PWI26433.1"/>
    <property type="molecule type" value="Genomic_DNA"/>
</dbReference>
<dbReference type="CDD" id="cd09641">
    <property type="entry name" value="Cas3''_I"/>
    <property type="match status" value="1"/>
</dbReference>
<evidence type="ECO:0000256" key="8">
    <source>
        <dbReference type="ARBA" id="ARBA00022840"/>
    </source>
</evidence>
<dbReference type="Pfam" id="PF01966">
    <property type="entry name" value="HD"/>
    <property type="match status" value="1"/>
</dbReference>
<keyword evidence="4" id="KW-0479">Metal-binding</keyword>
<protein>
    <submittedName>
        <fullName evidence="12">CRISPR-associated helicase/endonuclease Cas3</fullName>
    </submittedName>
</protein>
<dbReference type="SUPFAM" id="SSF109604">
    <property type="entry name" value="HD-domain/PDEase-like"/>
    <property type="match status" value="1"/>
</dbReference>
<feature type="domain" description="Helicase ATP-binding" evidence="10">
    <location>
        <begin position="257"/>
        <end position="452"/>
    </location>
</feature>
<dbReference type="SMART" id="SM00487">
    <property type="entry name" value="DEXDc"/>
    <property type="match status" value="1"/>
</dbReference>
<evidence type="ECO:0000256" key="5">
    <source>
        <dbReference type="ARBA" id="ARBA00022741"/>
    </source>
</evidence>
<dbReference type="SMART" id="SM00471">
    <property type="entry name" value="HDc"/>
    <property type="match status" value="1"/>
</dbReference>
<dbReference type="Pfam" id="PF22590">
    <property type="entry name" value="Cas3-like_C_2"/>
    <property type="match status" value="1"/>
</dbReference>
<comment type="similarity">
    <text evidence="1">In the N-terminal section; belongs to the CRISPR-associated nuclease Cas3-HD family.</text>
</comment>
<comment type="caution">
    <text evidence="12">The sequence shown here is derived from an EMBL/GenBank/DDBJ whole genome shotgun (WGS) entry which is preliminary data.</text>
</comment>
<evidence type="ECO:0000256" key="9">
    <source>
        <dbReference type="ARBA" id="ARBA00023118"/>
    </source>
</evidence>
<dbReference type="NCBIfam" id="TIGR01587">
    <property type="entry name" value="cas3_core"/>
    <property type="match status" value="1"/>
</dbReference>
<dbReference type="OrthoDB" id="9810236at2"/>
<name>A0A2U3APF8_9BACL</name>
<keyword evidence="7" id="KW-0347">Helicase</keyword>
<sequence length="778" mass="88972">MYIAHTSKRGEIQSLKEHLLNVEQYSGEFGSKLGLKNICSLAGMLHDVGKYSTQFQHYIEEIVQTGSSQFSNGGDHATVGGQILYRTSENKLLIAPIINAIFSHHSKLMNFEDPLSNSNKFYHRLTKENMELERIEQLFFEEIHNKHDFLACIAEAELELKRFTTRFLQFTKTQSIPFKSKLHFFNHLSVFLTKFIFSCLLDADKLDAKAFDDGEKMTISRVNWSLLQHRLNSKLESFEVKNKIDELRQKMSEQIVQTANCETAIYSLSLPTGGGKTLASLRFALEHLQQHNKKRIIYIVPFTTIIEQNVKEMNEILWRDGEKKVILEHHSNVLQDNLIENEAKIKRNEYRLPAENYVDNWNESIIFTTLVQYLNVFYNSKNRNTRRFHNLVDSIIIFDEVQAVPLESLSLFNESIKFLAGMANTTIVLCTATQPALEKISKKINPPLELVQNLGDVIEQFKRTEICYLDRPAGWNTDDIKMFIDRKMQDEDNILIIMNTKKAAKDLVLNLIGNTNFEIYHLSTSMCPQHRRDALIDIKSALREKKKKVICVSTQLIEAGVDISFNCVIRSLTGLDAIAQAAGRCNRHGEYAVKQVYVVKHSEENISQLKQIEIGGKIAHAILNDCAANNENPLGNKAMKLYFTRLYDAFDKKLDYLIGLTSIYDLFFKGKNTLGYMQYSNSIGTASEEYEVISNDSVTVIVPYKEGQEIVNKLVDHSSIFDFSQLMKDAQQYAVNLFKHEEKALEKIGAITTISFGNKGVHVLNSNSYHNLYGVAID</sequence>
<evidence type="ECO:0000313" key="13">
    <source>
        <dbReference type="Proteomes" id="UP000245938"/>
    </source>
</evidence>
<keyword evidence="8" id="KW-0067">ATP-binding</keyword>
<dbReference type="SMART" id="SM00490">
    <property type="entry name" value="HELICc"/>
    <property type="match status" value="1"/>
</dbReference>
<feature type="domain" description="HD Cas3-type" evidence="11">
    <location>
        <begin position="8"/>
        <end position="206"/>
    </location>
</feature>
<proteinExistence type="inferred from homology"/>
<dbReference type="Gene3D" id="1.10.3210.30">
    <property type="match status" value="1"/>
</dbReference>
<reference evidence="12 13" key="1">
    <citation type="submission" date="2018-05" db="EMBL/GenBank/DDBJ databases">
        <title>Kurthia sibirica genome sequence.</title>
        <authorList>
            <person name="Maclea K.S."/>
            <person name="Goen A.E."/>
        </authorList>
    </citation>
    <scope>NUCLEOTIDE SEQUENCE [LARGE SCALE GENOMIC DNA]</scope>
    <source>
        <strain evidence="12 13">ATCC 49154</strain>
    </source>
</reference>
<evidence type="ECO:0000256" key="2">
    <source>
        <dbReference type="ARBA" id="ARBA00009046"/>
    </source>
</evidence>
<dbReference type="InterPro" id="IPR014001">
    <property type="entry name" value="Helicase_ATP-bd"/>
</dbReference>
<dbReference type="CDD" id="cd17930">
    <property type="entry name" value="DEXHc_cas3"/>
    <property type="match status" value="1"/>
</dbReference>
<dbReference type="GO" id="GO:0004386">
    <property type="term" value="F:helicase activity"/>
    <property type="evidence" value="ECO:0007669"/>
    <property type="project" value="UniProtKB-KW"/>
</dbReference>
<keyword evidence="3" id="KW-0540">Nuclease</keyword>
<dbReference type="AlphaFoldDB" id="A0A2U3APF8"/>
<accession>A0A2U3APF8</accession>